<dbReference type="AlphaFoldDB" id="A0A9P8E2P8"/>
<feature type="non-terminal residue" evidence="3">
    <location>
        <position position="374"/>
    </location>
</feature>
<dbReference type="GO" id="GO:0003723">
    <property type="term" value="F:RNA binding"/>
    <property type="evidence" value="ECO:0007669"/>
    <property type="project" value="InterPro"/>
</dbReference>
<evidence type="ECO:0000259" key="2">
    <source>
        <dbReference type="PROSITE" id="PS51309"/>
    </source>
</evidence>
<dbReference type="Proteomes" id="UP000779574">
    <property type="component" value="Unassembled WGS sequence"/>
</dbReference>
<comment type="caution">
    <text evidence="3">The sequence shown here is derived from an EMBL/GenBank/DDBJ whole genome shotgun (WGS) entry which is preliminary data.</text>
</comment>
<dbReference type="PROSITE" id="PS51309">
    <property type="entry name" value="PABC"/>
    <property type="match status" value="1"/>
</dbReference>
<feature type="region of interest" description="Disordered" evidence="1">
    <location>
        <begin position="145"/>
        <end position="167"/>
    </location>
</feature>
<sequence>MPPPVTDTVKFGSNIKKTALEWVQTLNAEFANDPTLKQPARLPFTYASTDNTPMKYVDFVLNRLAAPISENNDVIWLSPSEDKGVSVITSEGGGDQVNNLKAFEVESANNEEMTESKTPFTANDGGAFKTPTKFESSIFTPSFDESNHSLGLTSQEDAKERGPLDMSESKHTIKEQLAFEDQSASDDWPNLTQTTLKDEMDTNTFILKRLQYWKDMLAAKKYSSPDDEGEQSFPSDILDFNASMLDREDYDHMLHSAATNKQWDKIASESTLEKVSSSEQSTATNALLYGLTVLKAATPMQQHEMVTSLLHPKVREMQPSLAFEMNALLLDLDTQKLLTMSVDEDALHVRAKKVARAWGVELSSLEDSPGGLAW</sequence>
<reference evidence="3" key="1">
    <citation type="journal article" date="2021" name="J Fungi (Basel)">
        <title>Virulence traits and population genomics of the black yeast Aureobasidium melanogenum.</title>
        <authorList>
            <person name="Cernosa A."/>
            <person name="Sun X."/>
            <person name="Gostincar C."/>
            <person name="Fang C."/>
            <person name="Gunde-Cimerman N."/>
            <person name="Song Z."/>
        </authorList>
    </citation>
    <scope>NUCLEOTIDE SEQUENCE</scope>
    <source>
        <strain evidence="3">EXF-9911</strain>
    </source>
</reference>
<reference evidence="3" key="2">
    <citation type="submission" date="2021-08" db="EMBL/GenBank/DDBJ databases">
        <authorList>
            <person name="Gostincar C."/>
            <person name="Sun X."/>
            <person name="Song Z."/>
            <person name="Gunde-Cimerman N."/>
        </authorList>
    </citation>
    <scope>NUCLEOTIDE SEQUENCE</scope>
    <source>
        <strain evidence="3">EXF-9911</strain>
    </source>
</reference>
<dbReference type="InterPro" id="IPR002004">
    <property type="entry name" value="PABP_HYD_C"/>
</dbReference>
<dbReference type="EMBL" id="JAHFXF010001147">
    <property type="protein sequence ID" value="KAG9674802.1"/>
    <property type="molecule type" value="Genomic_DNA"/>
</dbReference>
<dbReference type="InterPro" id="IPR036053">
    <property type="entry name" value="PABP-dom"/>
</dbReference>
<evidence type="ECO:0000256" key="1">
    <source>
        <dbReference type="SAM" id="MobiDB-lite"/>
    </source>
</evidence>
<dbReference type="OrthoDB" id="19742at2759"/>
<gene>
    <name evidence="3" type="ORF">KCU76_g16260</name>
</gene>
<evidence type="ECO:0000313" key="4">
    <source>
        <dbReference type="Proteomes" id="UP000779574"/>
    </source>
</evidence>
<evidence type="ECO:0000313" key="3">
    <source>
        <dbReference type="EMBL" id="KAG9674802.1"/>
    </source>
</evidence>
<protein>
    <recommendedName>
        <fullName evidence="2">PABC domain-containing protein</fullName>
    </recommendedName>
</protein>
<name>A0A9P8E2P8_AURME</name>
<dbReference type="SUPFAM" id="SSF63570">
    <property type="entry name" value="PABC (PABP) domain"/>
    <property type="match status" value="1"/>
</dbReference>
<feature type="compositionally biased region" description="Basic and acidic residues" evidence="1">
    <location>
        <begin position="156"/>
        <end position="167"/>
    </location>
</feature>
<feature type="compositionally biased region" description="Polar residues" evidence="1">
    <location>
        <begin position="145"/>
        <end position="155"/>
    </location>
</feature>
<feature type="domain" description="PABC" evidence="2">
    <location>
        <begin position="286"/>
        <end position="363"/>
    </location>
</feature>
<proteinExistence type="predicted"/>
<organism evidence="3 4">
    <name type="scientific">Aureobasidium melanogenum</name>
    <name type="common">Aureobasidium pullulans var. melanogenum</name>
    <dbReference type="NCBI Taxonomy" id="46634"/>
    <lineage>
        <taxon>Eukaryota</taxon>
        <taxon>Fungi</taxon>
        <taxon>Dikarya</taxon>
        <taxon>Ascomycota</taxon>
        <taxon>Pezizomycotina</taxon>
        <taxon>Dothideomycetes</taxon>
        <taxon>Dothideomycetidae</taxon>
        <taxon>Dothideales</taxon>
        <taxon>Saccotheciaceae</taxon>
        <taxon>Aureobasidium</taxon>
    </lineage>
</organism>
<dbReference type="Gene3D" id="1.10.1900.10">
    <property type="entry name" value="c-terminal domain of poly(a) binding protein"/>
    <property type="match status" value="1"/>
</dbReference>
<accession>A0A9P8E2P8</accession>
<dbReference type="Pfam" id="PF00658">
    <property type="entry name" value="MLLE"/>
    <property type="match status" value="1"/>
</dbReference>